<keyword evidence="4 7" id="KW-0812">Transmembrane</keyword>
<accession>A0A941E1I1</accession>
<comment type="similarity">
    <text evidence="2">Belongs to the chromate ion transporter (CHR) (TC 2.A.51) family.</text>
</comment>
<comment type="caution">
    <text evidence="8">The sequence shown here is derived from an EMBL/GenBank/DDBJ whole genome shotgun (WGS) entry which is preliminary data.</text>
</comment>
<feature type="transmembrane region" description="Helical" evidence="7">
    <location>
        <begin position="112"/>
        <end position="135"/>
    </location>
</feature>
<dbReference type="InterPro" id="IPR014047">
    <property type="entry name" value="Chr_Tranpt_l_chain"/>
</dbReference>
<dbReference type="InterPro" id="IPR003370">
    <property type="entry name" value="Chromate_transpt"/>
</dbReference>
<keyword evidence="9" id="KW-1185">Reference proteome</keyword>
<evidence type="ECO:0000256" key="6">
    <source>
        <dbReference type="ARBA" id="ARBA00023136"/>
    </source>
</evidence>
<dbReference type="GO" id="GO:0005886">
    <property type="term" value="C:plasma membrane"/>
    <property type="evidence" value="ECO:0007669"/>
    <property type="project" value="UniProtKB-SubCell"/>
</dbReference>
<feature type="transmembrane region" description="Helical" evidence="7">
    <location>
        <begin position="228"/>
        <end position="247"/>
    </location>
</feature>
<evidence type="ECO:0000256" key="7">
    <source>
        <dbReference type="SAM" id="Phobius"/>
    </source>
</evidence>
<evidence type="ECO:0000256" key="5">
    <source>
        <dbReference type="ARBA" id="ARBA00022989"/>
    </source>
</evidence>
<dbReference type="AlphaFoldDB" id="A0A941E1I1"/>
<feature type="transmembrane region" description="Helical" evidence="7">
    <location>
        <begin position="147"/>
        <end position="175"/>
    </location>
</feature>
<proteinExistence type="inferred from homology"/>
<feature type="transmembrane region" description="Helical" evidence="7">
    <location>
        <begin position="331"/>
        <end position="356"/>
    </location>
</feature>
<feature type="transmembrane region" description="Helical" evidence="7">
    <location>
        <begin position="304"/>
        <end position="322"/>
    </location>
</feature>
<dbReference type="Proteomes" id="UP000678545">
    <property type="component" value="Unassembled WGS sequence"/>
</dbReference>
<dbReference type="PANTHER" id="PTHR33567">
    <property type="entry name" value="CHROMATE ION TRANSPORTER (EUROFUNG)"/>
    <property type="match status" value="1"/>
</dbReference>
<dbReference type="NCBIfam" id="TIGR00937">
    <property type="entry name" value="2A51"/>
    <property type="match status" value="1"/>
</dbReference>
<keyword evidence="3" id="KW-1003">Cell membrane</keyword>
<protein>
    <submittedName>
        <fullName evidence="8">Chromate efflux transporter</fullName>
    </submittedName>
</protein>
<dbReference type="EMBL" id="JAGSPJ010000004">
    <property type="protein sequence ID" value="MBR7800680.1"/>
    <property type="molecule type" value="Genomic_DNA"/>
</dbReference>
<dbReference type="PANTHER" id="PTHR33567:SF3">
    <property type="entry name" value="CHROMATE ION TRANSPORTER (EUROFUNG)"/>
    <property type="match status" value="1"/>
</dbReference>
<evidence type="ECO:0000256" key="2">
    <source>
        <dbReference type="ARBA" id="ARBA00005262"/>
    </source>
</evidence>
<reference evidence="8" key="1">
    <citation type="submission" date="2021-04" db="EMBL/GenBank/DDBJ databases">
        <title>novel species isolated from subtropical streams in China.</title>
        <authorList>
            <person name="Lu H."/>
        </authorList>
    </citation>
    <scope>NUCLEOTIDE SEQUENCE</scope>
    <source>
        <strain evidence="8">FT137W</strain>
    </source>
</reference>
<dbReference type="RefSeq" id="WP_212675796.1">
    <property type="nucleotide sequence ID" value="NZ_JAGSPJ010000004.1"/>
</dbReference>
<name>A0A941E1I1_9BURK</name>
<dbReference type="Pfam" id="PF02417">
    <property type="entry name" value="Chromate_transp"/>
    <property type="match status" value="2"/>
</dbReference>
<keyword evidence="6 7" id="KW-0472">Membrane</keyword>
<feature type="transmembrane region" description="Helical" evidence="7">
    <location>
        <begin position="404"/>
        <end position="422"/>
    </location>
</feature>
<comment type="subcellular location">
    <subcellularLocation>
        <location evidence="1">Cell membrane</location>
        <topology evidence="1">Multi-pass membrane protein</topology>
    </subcellularLocation>
</comment>
<feature type="transmembrane region" description="Helical" evidence="7">
    <location>
        <begin position="259"/>
        <end position="279"/>
    </location>
</feature>
<evidence type="ECO:0000256" key="3">
    <source>
        <dbReference type="ARBA" id="ARBA00022475"/>
    </source>
</evidence>
<evidence type="ECO:0000313" key="8">
    <source>
        <dbReference type="EMBL" id="MBR7800680.1"/>
    </source>
</evidence>
<organism evidence="8 9">
    <name type="scientific">Undibacterium fentianense</name>
    <dbReference type="NCBI Taxonomy" id="2828728"/>
    <lineage>
        <taxon>Bacteria</taxon>
        <taxon>Pseudomonadati</taxon>
        <taxon>Pseudomonadota</taxon>
        <taxon>Betaproteobacteria</taxon>
        <taxon>Burkholderiales</taxon>
        <taxon>Oxalobacteraceae</taxon>
        <taxon>Undibacterium</taxon>
    </lineage>
</organism>
<feature type="transmembrane region" description="Helical" evidence="7">
    <location>
        <begin position="376"/>
        <end position="397"/>
    </location>
</feature>
<evidence type="ECO:0000256" key="1">
    <source>
        <dbReference type="ARBA" id="ARBA00004651"/>
    </source>
</evidence>
<feature type="transmembrane region" description="Helical" evidence="7">
    <location>
        <begin position="85"/>
        <end position="106"/>
    </location>
</feature>
<dbReference type="PIRSF" id="PIRSF004810">
    <property type="entry name" value="ChrA"/>
    <property type="match status" value="1"/>
</dbReference>
<evidence type="ECO:0000256" key="4">
    <source>
        <dbReference type="ARBA" id="ARBA00022692"/>
    </source>
</evidence>
<keyword evidence="5 7" id="KW-1133">Transmembrane helix</keyword>
<sequence>MSEHSTTSPSFSEACRFWFKLGCISFGGPAGQIAIMHQELVEQRRWISERRFLHALNYCMVLPGPEAQQLATYLGWLLHGTPGGIVAGSLFVLPSLLLIIILSWVYLAFGNLPIIAGILYGIKPAVAAIVIHASYKIGTRTLKNSSLYGIAAIAFIALFAFQVGFPFIILGAAVLGLLGGRWIPQHFCGSHASANTNPSPAHQRRAVIDDDSPRAQHTLFHWSGLSRVILTGLFLWALPLCSLWIAFGWQHSLTQMAWFFTKTALLTFGGAYAVLPYVMQEAVDYYRWLTPTQMMDGLALGESTPGPLIMVLSFVGFVTAYVQQLFGPEQLFLAGSFAAILVTWFTFLPSFIFILAGGPLIESSQGKLQVEAPLNAITAAVVGVVLNLAIFFTYHIVWPHGFNAQIDTLAGLMTACAVIALFHFKAKIQWTLILFAGLGLSFQLL</sequence>
<dbReference type="GO" id="GO:0015109">
    <property type="term" value="F:chromate transmembrane transporter activity"/>
    <property type="evidence" value="ECO:0007669"/>
    <property type="project" value="InterPro"/>
</dbReference>
<gene>
    <name evidence="8" type="primary">chrA</name>
    <name evidence="8" type="ORF">KDM90_11785</name>
</gene>
<evidence type="ECO:0000313" key="9">
    <source>
        <dbReference type="Proteomes" id="UP000678545"/>
    </source>
</evidence>